<evidence type="ECO:0000313" key="1">
    <source>
        <dbReference type="EMBL" id="KAK0746958.1"/>
    </source>
</evidence>
<keyword evidence="2" id="KW-1185">Reference proteome</keyword>
<reference evidence="1" key="1">
    <citation type="submission" date="2023-06" db="EMBL/GenBank/DDBJ databases">
        <title>Genome-scale phylogeny and comparative genomics of the fungal order Sordariales.</title>
        <authorList>
            <consortium name="Lawrence Berkeley National Laboratory"/>
            <person name="Hensen N."/>
            <person name="Bonometti L."/>
            <person name="Westerberg I."/>
            <person name="Brannstrom I.O."/>
            <person name="Guillou S."/>
            <person name="Cros-Aarteil S."/>
            <person name="Calhoun S."/>
            <person name="Haridas S."/>
            <person name="Kuo A."/>
            <person name="Mondo S."/>
            <person name="Pangilinan J."/>
            <person name="Riley R."/>
            <person name="LaButti K."/>
            <person name="Andreopoulos B."/>
            <person name="Lipzen A."/>
            <person name="Chen C."/>
            <person name="Yanf M."/>
            <person name="Daum C."/>
            <person name="Ng V."/>
            <person name="Clum A."/>
            <person name="Steindorff A."/>
            <person name="Ohm R."/>
            <person name="Martin F."/>
            <person name="Silar P."/>
            <person name="Natvig D."/>
            <person name="Lalanne C."/>
            <person name="Gautier V."/>
            <person name="Ament-velasquez S.L."/>
            <person name="Kruys A."/>
            <person name="Hutchinson M.I."/>
            <person name="Powell A.J."/>
            <person name="Barry K."/>
            <person name="Miller A.N."/>
            <person name="Grigoriev I.V."/>
            <person name="Debuchy R."/>
            <person name="Gladieux P."/>
            <person name="Thoren M.H."/>
            <person name="Johannesson H."/>
        </authorList>
    </citation>
    <scope>NUCLEOTIDE SEQUENCE</scope>
    <source>
        <strain evidence="1">SMH3187-1</strain>
    </source>
</reference>
<name>A0AA40EWP4_9PEZI</name>
<organism evidence="1 2">
    <name type="scientific">Schizothecium vesticola</name>
    <dbReference type="NCBI Taxonomy" id="314040"/>
    <lineage>
        <taxon>Eukaryota</taxon>
        <taxon>Fungi</taxon>
        <taxon>Dikarya</taxon>
        <taxon>Ascomycota</taxon>
        <taxon>Pezizomycotina</taxon>
        <taxon>Sordariomycetes</taxon>
        <taxon>Sordariomycetidae</taxon>
        <taxon>Sordariales</taxon>
        <taxon>Schizotheciaceae</taxon>
        <taxon>Schizothecium</taxon>
    </lineage>
</organism>
<gene>
    <name evidence="1" type="ORF">B0T18DRAFT_429819</name>
</gene>
<proteinExistence type="predicted"/>
<sequence>MSLEHTHFSPSPPTFHPTPYALCPLCTISELSLAGLPPVDPSRAREPALLLPCGHLVGAKCWTLYSLQVPDSEPVCCPLAGCRTPLTFPVCGCAFEPHPLRGKGRRQ</sequence>
<evidence type="ECO:0008006" key="3">
    <source>
        <dbReference type="Google" id="ProtNLM"/>
    </source>
</evidence>
<dbReference type="EMBL" id="JAUKUD010000004">
    <property type="protein sequence ID" value="KAK0746958.1"/>
    <property type="molecule type" value="Genomic_DNA"/>
</dbReference>
<dbReference type="AlphaFoldDB" id="A0AA40EWP4"/>
<comment type="caution">
    <text evidence="1">The sequence shown here is derived from an EMBL/GenBank/DDBJ whole genome shotgun (WGS) entry which is preliminary data.</text>
</comment>
<evidence type="ECO:0000313" key="2">
    <source>
        <dbReference type="Proteomes" id="UP001172155"/>
    </source>
</evidence>
<protein>
    <recommendedName>
        <fullName evidence="3">RING-type domain-containing protein</fullName>
    </recommendedName>
</protein>
<dbReference type="Proteomes" id="UP001172155">
    <property type="component" value="Unassembled WGS sequence"/>
</dbReference>
<accession>A0AA40EWP4</accession>